<sequence>MHSTIYEFSEQPISESRRATIDSLPEWFFQTVADSAADTDEITRAVQIRCLEQHFGDLCIRDGDQLRLVHDFKARYFRNSYPYFMAAVRALAKASYDMFSGIMPAPAFHAALNSVTESYADRFGFYVYDSDHAELLPMDAWLRTADLSKPYYMGSVMDYHSRMNLNYNSVTSHSCGESSVS</sequence>
<dbReference type="EMBL" id="JACOQI010000001">
    <property type="protein sequence ID" value="MBC5769007.1"/>
    <property type="molecule type" value="Genomic_DNA"/>
</dbReference>
<dbReference type="Proteomes" id="UP000620327">
    <property type="component" value="Unassembled WGS sequence"/>
</dbReference>
<proteinExistence type="predicted"/>
<comment type="caution">
    <text evidence="1">The sequence shown here is derived from an EMBL/GenBank/DDBJ whole genome shotgun (WGS) entry which is preliminary data.</text>
</comment>
<reference evidence="1" key="1">
    <citation type="submission" date="2020-08" db="EMBL/GenBank/DDBJ databases">
        <title>Genome public.</title>
        <authorList>
            <person name="Liu C."/>
            <person name="Sun Q."/>
        </authorList>
    </citation>
    <scope>NUCLEOTIDE SEQUENCE</scope>
    <source>
        <strain evidence="1">BX15</strain>
    </source>
</reference>
<dbReference type="AlphaFoldDB" id="A0A923MHF3"/>
<dbReference type="RefSeq" id="WP_187013400.1">
    <property type="nucleotide sequence ID" value="NZ_JACOQI010000001.1"/>
</dbReference>
<accession>A0A923MHF3</accession>
<organism evidence="1 2">
    <name type="scientific">Dysosmobacter segnis</name>
    <dbReference type="NCBI Taxonomy" id="2763042"/>
    <lineage>
        <taxon>Bacteria</taxon>
        <taxon>Bacillati</taxon>
        <taxon>Bacillota</taxon>
        <taxon>Clostridia</taxon>
        <taxon>Eubacteriales</taxon>
        <taxon>Oscillospiraceae</taxon>
        <taxon>Dysosmobacter</taxon>
    </lineage>
</organism>
<evidence type="ECO:0000313" key="2">
    <source>
        <dbReference type="Proteomes" id="UP000620327"/>
    </source>
</evidence>
<gene>
    <name evidence="1" type="ORF">H8Z83_01410</name>
</gene>
<keyword evidence="2" id="KW-1185">Reference proteome</keyword>
<name>A0A923MHF3_9FIRM</name>
<evidence type="ECO:0000313" key="1">
    <source>
        <dbReference type="EMBL" id="MBC5769007.1"/>
    </source>
</evidence>
<protein>
    <submittedName>
        <fullName evidence="1">Uncharacterized protein</fullName>
    </submittedName>
</protein>